<dbReference type="InterPro" id="IPR036634">
    <property type="entry name" value="PRD_sf"/>
</dbReference>
<dbReference type="Proteomes" id="UP001223079">
    <property type="component" value="Unassembled WGS sequence"/>
</dbReference>
<dbReference type="Pfam" id="PF08279">
    <property type="entry name" value="HTH_11"/>
    <property type="match status" value="1"/>
</dbReference>
<keyword evidence="3" id="KW-0805">Transcription regulation</keyword>
<dbReference type="InterPro" id="IPR011608">
    <property type="entry name" value="PRD"/>
</dbReference>
<dbReference type="PROSITE" id="PS51094">
    <property type="entry name" value="PTS_EIIA_TYPE_2"/>
    <property type="match status" value="1"/>
</dbReference>
<keyword evidence="2" id="KW-0677">Repeat</keyword>
<dbReference type="Gene3D" id="3.40.930.10">
    <property type="entry name" value="Mannitol-specific EII, Chain A"/>
    <property type="match status" value="1"/>
</dbReference>
<protein>
    <submittedName>
        <fullName evidence="8">Lichenan operon transcriptional antiterminator</fullName>
    </submittedName>
</protein>
<evidence type="ECO:0000313" key="8">
    <source>
        <dbReference type="EMBL" id="MDQ0222609.1"/>
    </source>
</evidence>
<dbReference type="Pfam" id="PF00359">
    <property type="entry name" value="PTS_EIIA_2"/>
    <property type="match status" value="1"/>
</dbReference>
<dbReference type="Pfam" id="PF05043">
    <property type="entry name" value="Mga"/>
    <property type="match status" value="1"/>
</dbReference>
<evidence type="ECO:0000259" key="6">
    <source>
        <dbReference type="PROSITE" id="PS51094"/>
    </source>
</evidence>
<gene>
    <name evidence="8" type="ORF">J2S23_001161</name>
</gene>
<evidence type="ECO:0000256" key="4">
    <source>
        <dbReference type="ARBA" id="ARBA00023159"/>
    </source>
</evidence>
<dbReference type="Gene3D" id="1.10.10.10">
    <property type="entry name" value="Winged helix-like DNA-binding domain superfamily/Winged helix DNA-binding domain"/>
    <property type="match status" value="2"/>
</dbReference>
<keyword evidence="1" id="KW-0808">Transferase</keyword>
<evidence type="ECO:0000313" key="9">
    <source>
        <dbReference type="Proteomes" id="UP001223079"/>
    </source>
</evidence>
<dbReference type="InterPro" id="IPR002178">
    <property type="entry name" value="PTS_EIIA_type-2_dom"/>
</dbReference>
<dbReference type="Gene3D" id="3.40.50.2300">
    <property type="match status" value="1"/>
</dbReference>
<evidence type="ECO:0000259" key="7">
    <source>
        <dbReference type="PROSITE" id="PS51372"/>
    </source>
</evidence>
<keyword evidence="5" id="KW-0804">Transcription</keyword>
<accession>A0ABT9YRI3</accession>
<dbReference type="SUPFAM" id="SSF63520">
    <property type="entry name" value="PTS-regulatory domain, PRD"/>
    <property type="match status" value="2"/>
</dbReference>
<organism evidence="8 9">
    <name type="scientific">Streptococcus moroccensis</name>
    <dbReference type="NCBI Taxonomy" id="1451356"/>
    <lineage>
        <taxon>Bacteria</taxon>
        <taxon>Bacillati</taxon>
        <taxon>Bacillota</taxon>
        <taxon>Bacilli</taxon>
        <taxon>Lactobacillales</taxon>
        <taxon>Streptococcaceae</taxon>
        <taxon>Streptococcus</taxon>
    </lineage>
</organism>
<dbReference type="InterPro" id="IPR007737">
    <property type="entry name" value="Mga_HTH"/>
</dbReference>
<dbReference type="SUPFAM" id="SSF52794">
    <property type="entry name" value="PTS system IIB component-like"/>
    <property type="match status" value="1"/>
</dbReference>
<evidence type="ECO:0000256" key="1">
    <source>
        <dbReference type="ARBA" id="ARBA00022679"/>
    </source>
</evidence>
<dbReference type="EMBL" id="JAUSTM010000009">
    <property type="protein sequence ID" value="MDQ0222609.1"/>
    <property type="molecule type" value="Genomic_DNA"/>
</dbReference>
<dbReference type="InterPro" id="IPR016152">
    <property type="entry name" value="PTrfase/Anion_transptr"/>
</dbReference>
<reference evidence="8 9" key="1">
    <citation type="submission" date="2023-07" db="EMBL/GenBank/DDBJ databases">
        <title>Genomic Encyclopedia of Type Strains, Phase IV (KMG-IV): sequencing the most valuable type-strain genomes for metagenomic binning, comparative biology and taxonomic classification.</title>
        <authorList>
            <person name="Goeker M."/>
        </authorList>
    </citation>
    <scope>NUCLEOTIDE SEQUENCE [LARGE SCALE GENOMIC DNA]</scope>
    <source>
        <strain evidence="8 9">DSM 105143</strain>
    </source>
</reference>
<dbReference type="SUPFAM" id="SSF46785">
    <property type="entry name" value="Winged helix' DNA-binding domain"/>
    <property type="match status" value="1"/>
</dbReference>
<comment type="caution">
    <text evidence="8">The sequence shown here is derived from an EMBL/GenBank/DDBJ whole genome shotgun (WGS) entry which is preliminary data.</text>
</comment>
<evidence type="ECO:0000256" key="5">
    <source>
        <dbReference type="ARBA" id="ARBA00023163"/>
    </source>
</evidence>
<proteinExistence type="predicted"/>
<dbReference type="InterPro" id="IPR013196">
    <property type="entry name" value="HTH_11"/>
</dbReference>
<dbReference type="RefSeq" id="WP_307121800.1">
    <property type="nucleotide sequence ID" value="NZ_JAUSTM010000009.1"/>
</dbReference>
<dbReference type="SUPFAM" id="SSF55804">
    <property type="entry name" value="Phoshotransferase/anion transport protein"/>
    <property type="match status" value="1"/>
</dbReference>
<dbReference type="InterPro" id="IPR036388">
    <property type="entry name" value="WH-like_DNA-bd_sf"/>
</dbReference>
<feature type="domain" description="PTS EIIA type-2" evidence="6">
    <location>
        <begin position="483"/>
        <end position="620"/>
    </location>
</feature>
<dbReference type="PANTHER" id="PTHR30185:SF13">
    <property type="entry name" value="LICABCH OPERON REGULATOR-RELATED"/>
    <property type="match status" value="1"/>
</dbReference>
<feature type="domain" description="PRD" evidence="7">
    <location>
        <begin position="277"/>
        <end position="384"/>
    </location>
</feature>
<dbReference type="PANTHER" id="PTHR30185">
    <property type="entry name" value="CRYPTIC BETA-GLUCOSIDE BGL OPERON ANTITERMINATOR"/>
    <property type="match status" value="1"/>
</dbReference>
<dbReference type="InterPro" id="IPR050661">
    <property type="entry name" value="BglG_antiterminators"/>
</dbReference>
<keyword evidence="9" id="KW-1185">Reference proteome</keyword>
<name>A0ABT9YRI3_9STRE</name>
<sequence length="620" mass="72183">MNRNLYDLLKLLSLDSYQTSQELADKLGVSEKTVRNRMKELKDLLGSYGAEIESKRHFGYKLIIFDEKVFLKVSPKDDSEIPETSEDRQNVLLKWLLDTDDFLKIDDIAEQFFISRNTLSATLKRVEAILTMYNLRIERKPNYGFRVIGKEFYKRICLLNTLYEEFMDTSQDQWLMETIIEGNQRHKVNMSEVALENVVKYISITIKRLQDGHAILEKDVPEELMSSATQQIVDDYSDLFEQQFGQPLSLPERQFLAIHYGSRLSSDSYSHYGPNFVITGEIDELVYKMLTRVHETLALDFRQNLELRMALNQHLVPMDIRMRFNIAIQNPLLDLIKQEYPYPFTIALNASTSLKEHYGKDIPEDEVAYIAIIFALATEKRNRSIERKNIVLVCISGKSSSQLFKFKYRQAFGDYLNNIYECTVADLEQFDFKGKEIDYIFTTVPLNQKYPVPIYEINLFIDANEILTYRQMFESGDRSTVLNYYSTNLFLPKLTASTREEVIAHMCQHIDHYGLLPEGFEEAVLRREELGQTDFGNLVALPHPYQVMTEQSFVTVAILEEPILWKTNKVQVVFLLSIGSQEDPQLEDFYQKTSNLFFDEKAIQNLITTPTFETLVHILS</sequence>
<keyword evidence="4" id="KW-0010">Activator</keyword>
<dbReference type="InterPro" id="IPR036390">
    <property type="entry name" value="WH_DNA-bd_sf"/>
</dbReference>
<dbReference type="Gene3D" id="1.10.1790.10">
    <property type="entry name" value="PRD domain"/>
    <property type="match status" value="1"/>
</dbReference>
<evidence type="ECO:0000256" key="3">
    <source>
        <dbReference type="ARBA" id="ARBA00023015"/>
    </source>
</evidence>
<evidence type="ECO:0000256" key="2">
    <source>
        <dbReference type="ARBA" id="ARBA00022737"/>
    </source>
</evidence>
<dbReference type="PROSITE" id="PS51372">
    <property type="entry name" value="PRD_2"/>
    <property type="match status" value="1"/>
</dbReference>
<dbReference type="Pfam" id="PF00874">
    <property type="entry name" value="PRD"/>
    <property type="match status" value="1"/>
</dbReference>
<dbReference type="InterPro" id="IPR036095">
    <property type="entry name" value="PTS_EIIB-like_sf"/>
</dbReference>